<evidence type="ECO:0000313" key="2">
    <source>
        <dbReference type="Proteomes" id="UP001311915"/>
    </source>
</evidence>
<dbReference type="PANTHER" id="PTHR33710">
    <property type="entry name" value="BNAC02G09200D PROTEIN"/>
    <property type="match status" value="1"/>
</dbReference>
<gene>
    <name evidence="1" type="ORF">R3W88_029697</name>
</gene>
<comment type="caution">
    <text evidence="1">The sequence shown here is derived from an EMBL/GenBank/DDBJ whole genome shotgun (WGS) entry which is preliminary data.</text>
</comment>
<keyword evidence="2" id="KW-1185">Reference proteome</keyword>
<dbReference type="SUPFAM" id="SSF56219">
    <property type="entry name" value="DNase I-like"/>
    <property type="match status" value="1"/>
</dbReference>
<evidence type="ECO:0000313" key="1">
    <source>
        <dbReference type="EMBL" id="KAK4708772.1"/>
    </source>
</evidence>
<reference evidence="1 2" key="1">
    <citation type="submission" date="2023-10" db="EMBL/GenBank/DDBJ databases">
        <title>Genome-Wide Identification Analysis in wild type Solanum Pinnatisectum Reveals Some Genes Defensing Phytophthora Infestans.</title>
        <authorList>
            <person name="Sun C."/>
        </authorList>
    </citation>
    <scope>NUCLEOTIDE SEQUENCE [LARGE SCALE GENOMIC DNA]</scope>
    <source>
        <strain evidence="1">LQN</strain>
        <tissue evidence="1">Leaf</tissue>
    </source>
</reference>
<dbReference type="AlphaFoldDB" id="A0AAV9K6A0"/>
<dbReference type="InterPro" id="IPR036691">
    <property type="entry name" value="Endo/exonu/phosph_ase_sf"/>
</dbReference>
<dbReference type="PANTHER" id="PTHR33710:SF71">
    <property type="entry name" value="ENDONUCLEASE_EXONUCLEASE_PHOSPHATASE DOMAIN-CONTAINING PROTEIN"/>
    <property type="match status" value="1"/>
</dbReference>
<name>A0AAV9K6A0_9SOLN</name>
<proteinExistence type="predicted"/>
<organism evidence="1 2">
    <name type="scientific">Solanum pinnatisectum</name>
    <name type="common">tansyleaf nightshade</name>
    <dbReference type="NCBI Taxonomy" id="50273"/>
    <lineage>
        <taxon>Eukaryota</taxon>
        <taxon>Viridiplantae</taxon>
        <taxon>Streptophyta</taxon>
        <taxon>Embryophyta</taxon>
        <taxon>Tracheophyta</taxon>
        <taxon>Spermatophyta</taxon>
        <taxon>Magnoliopsida</taxon>
        <taxon>eudicotyledons</taxon>
        <taxon>Gunneridae</taxon>
        <taxon>Pentapetalae</taxon>
        <taxon>asterids</taxon>
        <taxon>lamiids</taxon>
        <taxon>Solanales</taxon>
        <taxon>Solanaceae</taxon>
        <taxon>Solanoideae</taxon>
        <taxon>Solaneae</taxon>
        <taxon>Solanum</taxon>
    </lineage>
</organism>
<dbReference type="Gene3D" id="3.60.10.10">
    <property type="entry name" value="Endonuclease/exonuclease/phosphatase"/>
    <property type="match status" value="1"/>
</dbReference>
<accession>A0AAV9K6A0</accession>
<evidence type="ECO:0008006" key="3">
    <source>
        <dbReference type="Google" id="ProtNLM"/>
    </source>
</evidence>
<sequence length="316" mass="37411">MVKACKAFRVNVTRFEHELLDMVLRMEQRRQLQLQQKQVIQGQDNPKRKKKGENELKKLLSMGSGELKANGTRGGIIILWDKRNWVNISTHQGIYTGSYMLESVQENFRWCFTGVYRPHTNIKREDLCWVIGGNFNVFHFESERYNCIKRSKAMSSFNDIISDLGLMDLPLQGYSLRSDHRPILLKCGDWESNPSYFKFENMWLEEVGFLEKVKTWWQSYSVNGTPDFILYQKLRYLKKDISNWNIEVFGKIDTNRNRALEELTAIEHVSQTLEEKSKVLCLKLELQKLAKIEEVSWRQKSRCLWLKEGDKNTKYF</sequence>
<dbReference type="EMBL" id="JAWPEI010000012">
    <property type="protein sequence ID" value="KAK4708772.1"/>
    <property type="molecule type" value="Genomic_DNA"/>
</dbReference>
<dbReference type="Proteomes" id="UP001311915">
    <property type="component" value="Unassembled WGS sequence"/>
</dbReference>
<protein>
    <recommendedName>
        <fullName evidence="3">Reverse transcriptase</fullName>
    </recommendedName>
</protein>